<evidence type="ECO:0000313" key="10">
    <source>
        <dbReference type="EMBL" id="SHO60552.1"/>
    </source>
</evidence>
<feature type="domain" description="MobA-like NTP transferase" evidence="9">
    <location>
        <begin position="8"/>
        <end position="163"/>
    </location>
</feature>
<evidence type="ECO:0000256" key="3">
    <source>
        <dbReference type="ARBA" id="ARBA00022723"/>
    </source>
</evidence>
<comment type="function">
    <text evidence="8">Transfers a GMP moiety from GTP to Mo-molybdopterin (Mo-MPT) cofactor (Moco or molybdenum cofactor) to form Mo-molybdopterin guanine dinucleotide (Mo-MGD) cofactor.</text>
</comment>
<evidence type="ECO:0000256" key="7">
    <source>
        <dbReference type="ARBA" id="ARBA00023150"/>
    </source>
</evidence>
<dbReference type="GO" id="GO:1902758">
    <property type="term" value="P:bis(molybdopterin guanine dinucleotide)molybdenum biosynthetic process"/>
    <property type="evidence" value="ECO:0007669"/>
    <property type="project" value="TreeGrafter"/>
</dbReference>
<dbReference type="GO" id="GO:0046872">
    <property type="term" value="F:metal ion binding"/>
    <property type="evidence" value="ECO:0007669"/>
    <property type="project" value="UniProtKB-KW"/>
</dbReference>
<dbReference type="AlphaFoldDB" id="A0A1M7Z6V1"/>
<dbReference type="NCBIfam" id="TIGR02665">
    <property type="entry name" value="molyb_mobA"/>
    <property type="match status" value="1"/>
</dbReference>
<comment type="subunit">
    <text evidence="8">Monomer.</text>
</comment>
<keyword evidence="11" id="KW-1185">Reference proteome</keyword>
<dbReference type="InterPro" id="IPR025877">
    <property type="entry name" value="MobA-like_NTP_Trfase"/>
</dbReference>
<keyword evidence="1 8" id="KW-0963">Cytoplasm</keyword>
<dbReference type="PANTHER" id="PTHR19136">
    <property type="entry name" value="MOLYBDENUM COFACTOR GUANYLYLTRANSFERASE"/>
    <property type="match status" value="1"/>
</dbReference>
<dbReference type="Proteomes" id="UP000186406">
    <property type="component" value="Unassembled WGS sequence"/>
</dbReference>
<evidence type="ECO:0000256" key="8">
    <source>
        <dbReference type="HAMAP-Rule" id="MF_00316"/>
    </source>
</evidence>
<keyword evidence="6 8" id="KW-0342">GTP-binding</keyword>
<feature type="binding site" evidence="8">
    <location>
        <position position="103"/>
    </location>
    <ligand>
        <name>Mg(2+)</name>
        <dbReference type="ChEBI" id="CHEBI:18420"/>
    </ligand>
</feature>
<organism evidence="10 11">
    <name type="scientific">Pseudoxanthobacter soli DSM 19599</name>
    <dbReference type="NCBI Taxonomy" id="1123029"/>
    <lineage>
        <taxon>Bacteria</taxon>
        <taxon>Pseudomonadati</taxon>
        <taxon>Pseudomonadota</taxon>
        <taxon>Alphaproteobacteria</taxon>
        <taxon>Hyphomicrobiales</taxon>
        <taxon>Segnochrobactraceae</taxon>
        <taxon>Pseudoxanthobacter</taxon>
    </lineage>
</organism>
<evidence type="ECO:0000313" key="11">
    <source>
        <dbReference type="Proteomes" id="UP000186406"/>
    </source>
</evidence>
<comment type="subcellular location">
    <subcellularLocation>
        <location evidence="8">Cytoplasm</location>
    </subcellularLocation>
</comment>
<comment type="cofactor">
    <cofactor evidence="8">
        <name>Mg(2+)</name>
        <dbReference type="ChEBI" id="CHEBI:18420"/>
    </cofactor>
</comment>
<dbReference type="PANTHER" id="PTHR19136:SF81">
    <property type="entry name" value="MOLYBDENUM COFACTOR GUANYLYLTRANSFERASE"/>
    <property type="match status" value="1"/>
</dbReference>
<evidence type="ECO:0000256" key="6">
    <source>
        <dbReference type="ARBA" id="ARBA00023134"/>
    </source>
</evidence>
<accession>A0A1M7Z6V1</accession>
<evidence type="ECO:0000256" key="2">
    <source>
        <dbReference type="ARBA" id="ARBA00022679"/>
    </source>
</evidence>
<evidence type="ECO:0000256" key="5">
    <source>
        <dbReference type="ARBA" id="ARBA00022842"/>
    </source>
</evidence>
<dbReference type="HAMAP" id="MF_00316">
    <property type="entry name" value="MobA"/>
    <property type="match status" value="1"/>
</dbReference>
<dbReference type="InterPro" id="IPR029044">
    <property type="entry name" value="Nucleotide-diphossugar_trans"/>
</dbReference>
<keyword evidence="4 8" id="KW-0547">Nucleotide-binding</keyword>
<feature type="binding site" evidence="8">
    <location>
        <position position="103"/>
    </location>
    <ligand>
        <name>GTP</name>
        <dbReference type="ChEBI" id="CHEBI:37565"/>
    </ligand>
</feature>
<evidence type="ECO:0000259" key="9">
    <source>
        <dbReference type="Pfam" id="PF12804"/>
    </source>
</evidence>
<dbReference type="EC" id="2.7.7.77" evidence="8"/>
<keyword evidence="3 8" id="KW-0479">Metal-binding</keyword>
<dbReference type="CDD" id="cd02503">
    <property type="entry name" value="MobA"/>
    <property type="match status" value="1"/>
</dbReference>
<dbReference type="GO" id="GO:0005525">
    <property type="term" value="F:GTP binding"/>
    <property type="evidence" value="ECO:0007669"/>
    <property type="project" value="UniProtKB-UniRule"/>
</dbReference>
<dbReference type="Gene3D" id="3.90.550.10">
    <property type="entry name" value="Spore Coat Polysaccharide Biosynthesis Protein SpsA, Chain A"/>
    <property type="match status" value="1"/>
</dbReference>
<proteinExistence type="inferred from homology"/>
<dbReference type="InterPro" id="IPR013482">
    <property type="entry name" value="Molybde_CF_guanTrfase"/>
</dbReference>
<dbReference type="STRING" id="1123029.SAMN02745172_00332"/>
<feature type="binding site" evidence="8">
    <location>
        <position position="70"/>
    </location>
    <ligand>
        <name>GTP</name>
        <dbReference type="ChEBI" id="CHEBI:37565"/>
    </ligand>
</feature>
<comment type="similarity">
    <text evidence="8">Belongs to the MobA family.</text>
</comment>
<name>A0A1M7Z6V1_9HYPH</name>
<dbReference type="GO" id="GO:0061603">
    <property type="term" value="F:molybdenum cofactor guanylyltransferase activity"/>
    <property type="evidence" value="ECO:0007669"/>
    <property type="project" value="UniProtKB-EC"/>
</dbReference>
<sequence>MSRNDVAGLVLAGGASRRMGSDKATTELAGRTLLQRAVSRLAPQVGPLAVNRGVDDGVPALPDDLPVLRDPVPGRQGPLAGLLAGLLWARDLGAPLLVTVAVDTPFFPADLAGRLAAAADGRIAVAASGGRPHPVFAATPTSLSGDLIEWLAGQDDRSVARWQARHAAIAVSFAVPARDIDPFFNLNTPDDLAAAEAAVRAGA</sequence>
<comment type="catalytic activity">
    <reaction evidence="8">
        <text>Mo-molybdopterin + GTP + H(+) = Mo-molybdopterin guanine dinucleotide + diphosphate</text>
        <dbReference type="Rhea" id="RHEA:34243"/>
        <dbReference type="ChEBI" id="CHEBI:15378"/>
        <dbReference type="ChEBI" id="CHEBI:33019"/>
        <dbReference type="ChEBI" id="CHEBI:37565"/>
        <dbReference type="ChEBI" id="CHEBI:71302"/>
        <dbReference type="ChEBI" id="CHEBI:71310"/>
        <dbReference type="EC" id="2.7.7.77"/>
    </reaction>
</comment>
<dbReference type="EMBL" id="FRXO01000001">
    <property type="protein sequence ID" value="SHO60552.1"/>
    <property type="molecule type" value="Genomic_DNA"/>
</dbReference>
<feature type="binding site" evidence="8">
    <location>
        <position position="51"/>
    </location>
    <ligand>
        <name>GTP</name>
        <dbReference type="ChEBI" id="CHEBI:37565"/>
    </ligand>
</feature>
<feature type="binding site" evidence="8">
    <location>
        <begin position="11"/>
        <end position="13"/>
    </location>
    <ligand>
        <name>GTP</name>
        <dbReference type="ChEBI" id="CHEBI:37565"/>
    </ligand>
</feature>
<gene>
    <name evidence="8" type="primary">mobA</name>
    <name evidence="10" type="ORF">SAMN02745172_00332</name>
</gene>
<keyword evidence="5 8" id="KW-0460">Magnesium</keyword>
<protein>
    <recommendedName>
        <fullName evidence="8">Molybdenum cofactor guanylyltransferase</fullName>
        <shortName evidence="8">MoCo guanylyltransferase</shortName>
        <ecNumber evidence="8">2.7.7.77</ecNumber>
    </recommendedName>
    <alternativeName>
        <fullName evidence="8">GTP:molybdopterin guanylyltransferase</fullName>
    </alternativeName>
    <alternativeName>
        <fullName evidence="8">Mo-MPT guanylyltransferase</fullName>
    </alternativeName>
    <alternativeName>
        <fullName evidence="8">Molybdopterin guanylyltransferase</fullName>
    </alternativeName>
    <alternativeName>
        <fullName evidence="8">Molybdopterin-guanine dinucleotide synthase</fullName>
        <shortName evidence="8">MGD synthase</shortName>
    </alternativeName>
</protein>
<comment type="domain">
    <text evidence="8">The N-terminal domain determines nucleotide recognition and specific binding, while the C-terminal domain determines the specific binding to the target protein.</text>
</comment>
<feature type="binding site" evidence="8">
    <location>
        <position position="23"/>
    </location>
    <ligand>
        <name>GTP</name>
        <dbReference type="ChEBI" id="CHEBI:37565"/>
    </ligand>
</feature>
<keyword evidence="7 8" id="KW-0501">Molybdenum cofactor biosynthesis</keyword>
<keyword evidence="2 8" id="KW-0808">Transferase</keyword>
<dbReference type="GO" id="GO:0005737">
    <property type="term" value="C:cytoplasm"/>
    <property type="evidence" value="ECO:0007669"/>
    <property type="project" value="UniProtKB-SubCell"/>
</dbReference>
<evidence type="ECO:0000256" key="1">
    <source>
        <dbReference type="ARBA" id="ARBA00022490"/>
    </source>
</evidence>
<dbReference type="Pfam" id="PF12804">
    <property type="entry name" value="NTP_transf_3"/>
    <property type="match status" value="1"/>
</dbReference>
<dbReference type="SUPFAM" id="SSF53448">
    <property type="entry name" value="Nucleotide-diphospho-sugar transferases"/>
    <property type="match status" value="1"/>
</dbReference>
<dbReference type="OrthoDB" id="9788394at2"/>
<evidence type="ECO:0000256" key="4">
    <source>
        <dbReference type="ARBA" id="ARBA00022741"/>
    </source>
</evidence>
<reference evidence="10 11" key="1">
    <citation type="submission" date="2016-12" db="EMBL/GenBank/DDBJ databases">
        <authorList>
            <person name="Song W.-J."/>
            <person name="Kurnit D.M."/>
        </authorList>
    </citation>
    <scope>NUCLEOTIDE SEQUENCE [LARGE SCALE GENOMIC DNA]</scope>
    <source>
        <strain evidence="10 11">DSM 19599</strain>
    </source>
</reference>